<feature type="region of interest" description="Disordered" evidence="6">
    <location>
        <begin position="170"/>
        <end position="259"/>
    </location>
</feature>
<name>A0A7S4C275_CHRCT</name>
<comment type="similarity">
    <text evidence="2">Belongs to the VAMP-associated protein (VAP) (TC 9.B.17) family.</text>
</comment>
<evidence type="ECO:0000256" key="4">
    <source>
        <dbReference type="ARBA" id="ARBA00022989"/>
    </source>
</evidence>
<dbReference type="GO" id="GO:0061817">
    <property type="term" value="P:endoplasmic reticulum-plasma membrane tethering"/>
    <property type="evidence" value="ECO:0007669"/>
    <property type="project" value="TreeGrafter"/>
</dbReference>
<dbReference type="SUPFAM" id="SSF49354">
    <property type="entry name" value="PapD-like"/>
    <property type="match status" value="1"/>
</dbReference>
<reference evidence="8" key="1">
    <citation type="submission" date="2021-01" db="EMBL/GenBank/DDBJ databases">
        <authorList>
            <person name="Corre E."/>
            <person name="Pelletier E."/>
            <person name="Niang G."/>
            <person name="Scheremetjew M."/>
            <person name="Finn R."/>
            <person name="Kale V."/>
            <person name="Holt S."/>
            <person name="Cochrane G."/>
            <person name="Meng A."/>
            <person name="Brown T."/>
            <person name="Cohen L."/>
        </authorList>
    </citation>
    <scope>NUCLEOTIDE SEQUENCE</scope>
    <source>
        <strain evidence="8">CCMP645</strain>
    </source>
</reference>
<protein>
    <recommendedName>
        <fullName evidence="7">MSP domain-containing protein</fullName>
    </recommendedName>
</protein>
<organism evidence="8">
    <name type="scientific">Chrysotila carterae</name>
    <name type="common">Marine alga</name>
    <name type="synonym">Syracosphaera carterae</name>
    <dbReference type="NCBI Taxonomy" id="13221"/>
    <lineage>
        <taxon>Eukaryota</taxon>
        <taxon>Haptista</taxon>
        <taxon>Haptophyta</taxon>
        <taxon>Prymnesiophyceae</taxon>
        <taxon>Isochrysidales</taxon>
        <taxon>Isochrysidaceae</taxon>
        <taxon>Chrysotila</taxon>
    </lineage>
</organism>
<evidence type="ECO:0000256" key="5">
    <source>
        <dbReference type="ARBA" id="ARBA00023136"/>
    </source>
</evidence>
<evidence type="ECO:0000256" key="2">
    <source>
        <dbReference type="ARBA" id="ARBA00008932"/>
    </source>
</evidence>
<dbReference type="InterPro" id="IPR000535">
    <property type="entry name" value="MSP_dom"/>
</dbReference>
<proteinExistence type="inferred from homology"/>
<keyword evidence="5" id="KW-0472">Membrane</keyword>
<evidence type="ECO:0000256" key="6">
    <source>
        <dbReference type="SAM" id="MobiDB-lite"/>
    </source>
</evidence>
<feature type="compositionally biased region" description="Low complexity" evidence="6">
    <location>
        <begin position="308"/>
        <end position="325"/>
    </location>
</feature>
<sequence length="462" mass="48281">MSETKINGTQPCSQAGATDAPTTIGTNGSQQYLEVNEQLRFTVLPGEPSSASLQLTNRSQASAVAFKIKTTNPKRYLVRPNSGVCWPSERTSVLVQIPAMHGIPADAAKSRDKFQVLSLPLDAEIAARLRAASDEQRRVAIVDLWASDAHKAAAVDKVRATLVFDWAKADPIPEEGPLSPHAATDAESTSRTPFRTPARPPPTPHRVATTQQADVDEAHEQAEANDDDDGAGYGTARCDGPPLQPTQPDGANGCASTHAPAGTAPPAAVLPAATSGTSVTTGLAGASIACGAAYPSAFRMAEAEAEGGMRSHTGSSGSMHGSVHGSLEELRKLDDLRSQLDESEATRRAMRAQMERALAEYEREKLEHAEQLRTLQAQLAAERARNGAAATVEQPAPKQHSPAPSAQHQPAVSSVSTLLVAILALLVGLLLRPLAFPLAAPHAEHAANAVANAAASAADAIE</sequence>
<dbReference type="Gene3D" id="2.60.40.10">
    <property type="entry name" value="Immunoglobulins"/>
    <property type="match status" value="1"/>
</dbReference>
<gene>
    <name evidence="8" type="ORF">PCAR00345_LOCUS36763</name>
</gene>
<dbReference type="GO" id="GO:0090158">
    <property type="term" value="P:endoplasmic reticulum membrane organization"/>
    <property type="evidence" value="ECO:0007669"/>
    <property type="project" value="TreeGrafter"/>
</dbReference>
<feature type="region of interest" description="Disordered" evidence="6">
    <location>
        <begin position="383"/>
        <end position="409"/>
    </location>
</feature>
<dbReference type="Pfam" id="PF00635">
    <property type="entry name" value="Motile_Sperm"/>
    <property type="match status" value="1"/>
</dbReference>
<dbReference type="GO" id="GO:0005886">
    <property type="term" value="C:plasma membrane"/>
    <property type="evidence" value="ECO:0007669"/>
    <property type="project" value="TreeGrafter"/>
</dbReference>
<accession>A0A7S4C275</accession>
<keyword evidence="3" id="KW-0812">Transmembrane</keyword>
<feature type="region of interest" description="Disordered" evidence="6">
    <location>
        <begin position="1"/>
        <end position="27"/>
    </location>
</feature>
<feature type="region of interest" description="Disordered" evidence="6">
    <location>
        <begin position="305"/>
        <end position="325"/>
    </location>
</feature>
<dbReference type="PROSITE" id="PS50202">
    <property type="entry name" value="MSP"/>
    <property type="match status" value="1"/>
</dbReference>
<dbReference type="InterPro" id="IPR013783">
    <property type="entry name" value="Ig-like_fold"/>
</dbReference>
<evidence type="ECO:0000256" key="1">
    <source>
        <dbReference type="ARBA" id="ARBA00004211"/>
    </source>
</evidence>
<evidence type="ECO:0000313" key="8">
    <source>
        <dbReference type="EMBL" id="CAE0784058.1"/>
    </source>
</evidence>
<evidence type="ECO:0000259" key="7">
    <source>
        <dbReference type="PROSITE" id="PS50202"/>
    </source>
</evidence>
<dbReference type="PANTHER" id="PTHR10809">
    <property type="entry name" value="VESICLE-ASSOCIATED MEMBRANE PROTEIN-ASSOCIATED PROTEIN"/>
    <property type="match status" value="1"/>
</dbReference>
<dbReference type="InterPro" id="IPR016763">
    <property type="entry name" value="VAP"/>
</dbReference>
<keyword evidence="4" id="KW-1133">Transmembrane helix</keyword>
<dbReference type="AlphaFoldDB" id="A0A7S4C275"/>
<dbReference type="EMBL" id="HBIZ01058559">
    <property type="protein sequence ID" value="CAE0784058.1"/>
    <property type="molecule type" value="Transcribed_RNA"/>
</dbReference>
<dbReference type="InterPro" id="IPR008962">
    <property type="entry name" value="PapD-like_sf"/>
</dbReference>
<dbReference type="PANTHER" id="PTHR10809:SF6">
    <property type="entry name" value="AT11025P-RELATED"/>
    <property type="match status" value="1"/>
</dbReference>
<evidence type="ECO:0000256" key="3">
    <source>
        <dbReference type="ARBA" id="ARBA00022692"/>
    </source>
</evidence>
<comment type="subcellular location">
    <subcellularLocation>
        <location evidence="1">Membrane</location>
        <topology evidence="1">Single-pass type IV membrane protein</topology>
    </subcellularLocation>
</comment>
<dbReference type="GO" id="GO:0005789">
    <property type="term" value="C:endoplasmic reticulum membrane"/>
    <property type="evidence" value="ECO:0007669"/>
    <property type="project" value="InterPro"/>
</dbReference>
<feature type="domain" description="MSP" evidence="7">
    <location>
        <begin position="30"/>
        <end position="163"/>
    </location>
</feature>